<evidence type="ECO:0000256" key="1">
    <source>
        <dbReference type="SAM" id="Coils"/>
    </source>
</evidence>
<sequence>MNEGENDMPNEIFIPGKHGGGERRQVTPIAQMSFGELNQKRLAGDFDGDEAIKRLSEARLKSLVETAGEGGVFRSIDKASKEILASSKNLNEAAEQLNRSKRDIVDQIGNVIPDLKGLPEAELENTELVWRLAEEKRRPKQGLMSRLELYMTDDEHKEKEAKYERTKLREIVYQPGDVLGKNLTDYEKDRPVFKYSEIKGVLENEDTDSNEFKDAYQKRGDLIRYYQRHAAINVKDTRDRIDEILATSDSSNVRERLRALQREVEEDAKEHPTYKDPRLAGDMVGGVVEVGNLAASLADPNRASQIREARSRALVLDIPVNQIEPAFRRTPTTPTAAPSGATPDFTAMIDAQTRAATAQEKMYELSLRSYKDFVDQEAQRAPMHPLNLLAERPGWFRQIYVPDQNQTETVSEIDAKNERMQKVVAFRSRLSYSSRTKQELGPLKLEASTHPEFMEWPTEPWDDMWMEMPGHRIAFITMFRENFKLDNRDIQFIELSEDGKRHLADFASYQREMIDKLADFIRNHPGEMEKGYWHRTMRNENDDEKAKLLATAAVKSVVNMLFVGGAAESGMQDRKINDKTVVSEQFRAFMHPLRKAVDKSAFDTPFTAEEWGGPMGNWYVQGVTYADGFRDLYDPDNLESSRGPKYFPPRLYCSIFEMAQFDESKARALNGKSFARAILELQGRQVRRLGDGLVDVSSTRDLRPRNLKYDELWGAQYGDVMDSVTKVFAVMSGMLEKDFTPNKLANALAKARKNKQLEEIFTNEGLLSACVAGMCGGPMAGSYRKGGREFLVNIPLEIYDIKVDEATREPRLFINNRGVDIRKNILKRLKAEDMSKVSIGAALRMLVSDYGLPGATERSDMYYEAVQNQAKMRRQEHFALKLK</sequence>
<dbReference type="Proteomes" id="UP000178870">
    <property type="component" value="Unassembled WGS sequence"/>
</dbReference>
<keyword evidence="1" id="KW-0175">Coiled coil</keyword>
<organism evidence="3 4">
    <name type="scientific">Candidatus Woesebacteria bacterium RIFCSPHIGHO2_01_FULL_44_21</name>
    <dbReference type="NCBI Taxonomy" id="1802503"/>
    <lineage>
        <taxon>Bacteria</taxon>
        <taxon>Candidatus Woeseibacteriota</taxon>
    </lineage>
</organism>
<dbReference type="AlphaFoldDB" id="A0A1F7YX19"/>
<accession>A0A1F7YX19</accession>
<reference evidence="3 4" key="1">
    <citation type="journal article" date="2016" name="Nat. Commun.">
        <title>Thousands of microbial genomes shed light on interconnected biogeochemical processes in an aquifer system.</title>
        <authorList>
            <person name="Anantharaman K."/>
            <person name="Brown C.T."/>
            <person name="Hug L.A."/>
            <person name="Sharon I."/>
            <person name="Castelle C.J."/>
            <person name="Probst A.J."/>
            <person name="Thomas B.C."/>
            <person name="Singh A."/>
            <person name="Wilkins M.J."/>
            <person name="Karaoz U."/>
            <person name="Brodie E.L."/>
            <person name="Williams K.H."/>
            <person name="Hubbard S.S."/>
            <person name="Banfield J.F."/>
        </authorList>
    </citation>
    <scope>NUCLEOTIDE SEQUENCE [LARGE SCALE GENOMIC DNA]</scope>
</reference>
<evidence type="ECO:0000313" key="3">
    <source>
        <dbReference type="EMBL" id="OGM31831.1"/>
    </source>
</evidence>
<evidence type="ECO:0000256" key="2">
    <source>
        <dbReference type="SAM" id="MobiDB-lite"/>
    </source>
</evidence>
<gene>
    <name evidence="3" type="ORF">A2803_00925</name>
</gene>
<dbReference type="EMBL" id="MGGP01000020">
    <property type="protein sequence ID" value="OGM31831.1"/>
    <property type="molecule type" value="Genomic_DNA"/>
</dbReference>
<evidence type="ECO:0000313" key="4">
    <source>
        <dbReference type="Proteomes" id="UP000178870"/>
    </source>
</evidence>
<protein>
    <submittedName>
        <fullName evidence="3">Uncharacterized protein</fullName>
    </submittedName>
</protein>
<comment type="caution">
    <text evidence="3">The sequence shown here is derived from an EMBL/GenBank/DDBJ whole genome shotgun (WGS) entry which is preliminary data.</text>
</comment>
<name>A0A1F7YX19_9BACT</name>
<feature type="coiled-coil region" evidence="1">
    <location>
        <begin position="76"/>
        <end position="107"/>
    </location>
</feature>
<proteinExistence type="predicted"/>
<feature type="region of interest" description="Disordered" evidence="2">
    <location>
        <begin position="1"/>
        <end position="23"/>
    </location>
</feature>